<name>A0A8S5TLK9_9CAUD</name>
<proteinExistence type="predicted"/>
<protein>
    <submittedName>
        <fullName evidence="1">Uncharacterized protein</fullName>
    </submittedName>
</protein>
<organism evidence="1">
    <name type="scientific">Siphoviridae sp. ct9Dg3</name>
    <dbReference type="NCBI Taxonomy" id="2827792"/>
    <lineage>
        <taxon>Viruses</taxon>
        <taxon>Duplodnaviria</taxon>
        <taxon>Heunggongvirae</taxon>
        <taxon>Uroviricota</taxon>
        <taxon>Caudoviricetes</taxon>
    </lineage>
</organism>
<accession>A0A8S5TLK9</accession>
<sequence>MPGALKFNKEVLEICHSFYSLAQVERINNGNF</sequence>
<dbReference type="EMBL" id="BK032848">
    <property type="protein sequence ID" value="DAF64057.1"/>
    <property type="molecule type" value="Genomic_DNA"/>
</dbReference>
<evidence type="ECO:0000313" key="1">
    <source>
        <dbReference type="EMBL" id="DAF64057.1"/>
    </source>
</evidence>
<reference evidence="1" key="1">
    <citation type="journal article" date="2021" name="Proc. Natl. Acad. Sci. U.S.A.">
        <title>A Catalog of Tens of Thousands of Viruses from Human Metagenomes Reveals Hidden Associations with Chronic Diseases.</title>
        <authorList>
            <person name="Tisza M.J."/>
            <person name="Buck C.B."/>
        </authorList>
    </citation>
    <scope>NUCLEOTIDE SEQUENCE</scope>
    <source>
        <strain evidence="1">Ct9Dg3</strain>
    </source>
</reference>